<sequence>MPQLAAPLSWSVAHLEIDAMTALTDPLTEEQRLLLDIVWTTFVEHERFPNFFHVAYRMRKHGHDAAKVLYSFPVIGHDQVSNGYRAVGWWGHGFTPQSDGPVYLTMAGLYHLQHDQMARDLARGLLAYMQQMTREQDRILDSPFDLPDIDVNLGEVLKEIDGTSPLLERMAQIADREWPGMRFNKTSLTGRIGALPSADCDTLDHYLADIAAHLSPPAPPEALSFTEPRSLLRALNFLDVTYELVFGEALVVPPPMDRSSLLALDVDDEAAYNSGLVVLTDILRDFKVPGRSPGSGLLRLEEHLADELPALDRNAVHQAVQLLDQIRVIRNSAVHPKPRPELAAAHHALGLGFPVRDFTAAWDSVRAHAERAVSNLQEAIQSARP</sequence>
<proteinExistence type="predicted"/>
<evidence type="ECO:0000313" key="1">
    <source>
        <dbReference type="EMBL" id="OXY96819.1"/>
    </source>
</evidence>
<dbReference type="Proteomes" id="UP000215483">
    <property type="component" value="Unassembled WGS sequence"/>
</dbReference>
<evidence type="ECO:0000313" key="2">
    <source>
        <dbReference type="Proteomes" id="UP000215483"/>
    </source>
</evidence>
<comment type="caution">
    <text evidence="1">The sequence shown here is derived from an EMBL/GenBank/DDBJ whole genome shotgun (WGS) entry which is preliminary data.</text>
</comment>
<organism evidence="1 2">
    <name type="scientific">Streptomyces diastatochromogenes</name>
    <dbReference type="NCBI Taxonomy" id="42236"/>
    <lineage>
        <taxon>Bacteria</taxon>
        <taxon>Bacillati</taxon>
        <taxon>Actinomycetota</taxon>
        <taxon>Actinomycetes</taxon>
        <taxon>Kitasatosporales</taxon>
        <taxon>Streptomycetaceae</taxon>
        <taxon>Streptomyces</taxon>
    </lineage>
</organism>
<reference evidence="1 2" key="1">
    <citation type="submission" date="2016-07" db="EMBL/GenBank/DDBJ databases">
        <title>Draft genome of Streptomyces diastatochromogenes.</title>
        <authorList>
            <person name="Podduturi R."/>
            <person name="Lukassen M.B."/>
            <person name="Clausen N."/>
            <person name="Nielsen J.L."/>
            <person name="Jorgensen N.O."/>
        </authorList>
    </citation>
    <scope>NUCLEOTIDE SEQUENCE [LARGE SCALE GENOMIC DNA]</scope>
    <source>
        <strain evidence="1 2">DSM 40608</strain>
    </source>
</reference>
<gene>
    <name evidence="1" type="ORF">BEK98_11465</name>
</gene>
<name>A0A233SMK4_STRDA</name>
<protein>
    <submittedName>
        <fullName evidence="1">Uncharacterized protein</fullName>
    </submittedName>
</protein>
<accession>A0A233SMK4</accession>
<keyword evidence="2" id="KW-1185">Reference proteome</keyword>
<dbReference type="AlphaFoldDB" id="A0A233SMK4"/>
<dbReference type="EMBL" id="MCGQ01000010">
    <property type="protein sequence ID" value="OXY96819.1"/>
    <property type="molecule type" value="Genomic_DNA"/>
</dbReference>